<dbReference type="InterPro" id="IPR017853">
    <property type="entry name" value="GH"/>
</dbReference>
<dbReference type="PANTHER" id="PTHR22600">
    <property type="entry name" value="BETA-HEXOSAMINIDASE"/>
    <property type="match status" value="1"/>
</dbReference>
<keyword evidence="13" id="KW-1185">Reference proteome</keyword>
<dbReference type="InterPro" id="IPR015882">
    <property type="entry name" value="HEX_bac_N"/>
</dbReference>
<dbReference type="InterPro" id="IPR029018">
    <property type="entry name" value="Hex-like_dom2"/>
</dbReference>
<evidence type="ECO:0000313" key="13">
    <source>
        <dbReference type="Proteomes" id="UP000781710"/>
    </source>
</evidence>
<reference evidence="12 13" key="1">
    <citation type="submission" date="2017-10" db="EMBL/GenBank/DDBJ databases">
        <title>Whole genome sequencing of members of genus Pseudoxanthomonas.</title>
        <authorList>
            <person name="Kumar S."/>
            <person name="Bansal K."/>
            <person name="Kaur A."/>
            <person name="Patil P."/>
            <person name="Sharma S."/>
            <person name="Patil P.B."/>
        </authorList>
    </citation>
    <scope>NUCLEOTIDE SEQUENCE [LARGE SCALE GENOMIC DNA]</scope>
    <source>
        <strain evidence="12 13">DSM 17109</strain>
    </source>
</reference>
<dbReference type="InterPro" id="IPR059177">
    <property type="entry name" value="GH29D-like_dom"/>
</dbReference>
<dbReference type="Pfam" id="PF02838">
    <property type="entry name" value="Glyco_hydro_20b"/>
    <property type="match status" value="1"/>
</dbReference>
<evidence type="ECO:0000256" key="3">
    <source>
        <dbReference type="ARBA" id="ARBA00012663"/>
    </source>
</evidence>
<organism evidence="12 13">
    <name type="scientific">Pseudoxanthomonas japonensis</name>
    <dbReference type="NCBI Taxonomy" id="69284"/>
    <lineage>
        <taxon>Bacteria</taxon>
        <taxon>Pseudomonadati</taxon>
        <taxon>Pseudomonadota</taxon>
        <taxon>Gammaproteobacteria</taxon>
        <taxon>Lysobacterales</taxon>
        <taxon>Lysobacteraceae</taxon>
        <taxon>Pseudoxanthomonas</taxon>
    </lineage>
</organism>
<name>A0ABQ6ZM05_9GAMM</name>
<dbReference type="Gene3D" id="3.20.20.80">
    <property type="entry name" value="Glycosidases"/>
    <property type="match status" value="1"/>
</dbReference>
<feature type="domain" description="Beta-hexosaminidase bacterial type N-terminal" evidence="10">
    <location>
        <begin position="40"/>
        <end position="166"/>
    </location>
</feature>
<evidence type="ECO:0000256" key="7">
    <source>
        <dbReference type="ARBA" id="ARBA00033000"/>
    </source>
</evidence>
<dbReference type="Proteomes" id="UP000781710">
    <property type="component" value="Unassembled WGS sequence"/>
</dbReference>
<feature type="domain" description="Glycoside hydrolase family 20 catalytic" evidence="9">
    <location>
        <begin position="169"/>
        <end position="512"/>
    </location>
</feature>
<sequence>MKRPIAHRALAGLAFALLALAGCKDRTGEAAAAASTPITPSLIPAPVDLQTSAGTFAIDGDTRLFAEGDAATRVAQQFSAYLQSAGAPALKTTREDGKGLIRFVLEAAGAEGTGPEAYTLDVTPDGITVKAHDERGLFYGAVTLWQLVTQGDKGRVTLPALHIEDAPRFTWRGFMLDPARHFQQVEDVKKVIDAMALHKLNTLHWHLTDDQGWRIEIKQYPKLTGIGGCRIPAGDGGKDPKTGEPRPYCGFYTQDQIRDVVKYAAERHITVVPEINVPGHATAAISAYPELGSIDTPLVPSNEWGVFPNLVNVEEPTITFLENVLGEVVQLFPGTYVHIGGDEAVKDQWEASAREQARMRQVGAKTEMDLQGYLVERLEKYLSTHGKRLIGWDEILEAKLPPEATVMSWRGIEGGLQAARQGHDVVMSPSNKTYLDYLQTASPNEPPGRPALITLQDVYGFEPVPAELEESQRHHILGIQANLWTEHTRTFARLQHNAFPRLAAVAETGWTPAAKKDLASFIARLPTQLKRYDAIGLGYAKTPFEPLIATEDNRKAGTAKVTLSNPLDYPVHYTTDGSEPTQTSPTFAAPLDVKLPATVRAAAFADGRALAPASTFELTPAAMLTRTDEAMGVCPDAGRLLLRLEDDGPLEGERAIFNATIFYPCWQWNQADLDGIASIKVRAGRIPYYFQLAHDEPNRNFEPAKSPLGELEILGGGCKGHTLATVALPAAPNADGFLDLEAALPAGTTGKQDLCVRFTGDTRPQMWVLDRITLQPR</sequence>
<dbReference type="SUPFAM" id="SSF55545">
    <property type="entry name" value="beta-N-acetylhexosaminidase-like domain"/>
    <property type="match status" value="1"/>
</dbReference>
<dbReference type="EC" id="3.2.1.52" evidence="3"/>
<feature type="signal peptide" evidence="8">
    <location>
        <begin position="1"/>
        <end position="21"/>
    </location>
</feature>
<evidence type="ECO:0000259" key="9">
    <source>
        <dbReference type="Pfam" id="PF00728"/>
    </source>
</evidence>
<protein>
    <recommendedName>
        <fullName evidence="3">beta-N-acetylhexosaminidase</fullName>
        <ecNumber evidence="3">3.2.1.52</ecNumber>
    </recommendedName>
    <alternativeName>
        <fullName evidence="6">Beta-N-acetylhexosaminidase</fullName>
    </alternativeName>
    <alternativeName>
        <fullName evidence="7">N-acetyl-beta-glucosaminidase</fullName>
    </alternativeName>
</protein>
<keyword evidence="4" id="KW-0378">Hydrolase</keyword>
<dbReference type="RefSeq" id="WP_162335955.1">
    <property type="nucleotide sequence ID" value="NZ_JBHSRQ010000007.1"/>
</dbReference>
<gene>
    <name evidence="12" type="ORF">CSC78_00525</name>
</gene>
<comment type="caution">
    <text evidence="12">The sequence shown here is derived from an EMBL/GenBank/DDBJ whole genome shotgun (WGS) entry which is preliminary data.</text>
</comment>
<accession>A0ABQ6ZM05</accession>
<dbReference type="Pfam" id="PF13290">
    <property type="entry name" value="CHB_HEX_C_1"/>
    <property type="match status" value="1"/>
</dbReference>
<evidence type="ECO:0000313" key="12">
    <source>
        <dbReference type="EMBL" id="KAF1727343.1"/>
    </source>
</evidence>
<dbReference type="Gene3D" id="3.30.379.10">
    <property type="entry name" value="Chitobiase/beta-hexosaminidase domain 2-like"/>
    <property type="match status" value="1"/>
</dbReference>
<comment type="catalytic activity">
    <reaction evidence="1">
        <text>Hydrolysis of terminal non-reducing N-acetyl-D-hexosamine residues in N-acetyl-beta-D-hexosaminides.</text>
        <dbReference type="EC" id="3.2.1.52"/>
    </reaction>
</comment>
<evidence type="ECO:0000259" key="11">
    <source>
        <dbReference type="Pfam" id="PF13290"/>
    </source>
</evidence>
<dbReference type="SUPFAM" id="SSF51445">
    <property type="entry name" value="(Trans)glycosidases"/>
    <property type="match status" value="1"/>
</dbReference>
<evidence type="ECO:0000256" key="8">
    <source>
        <dbReference type="SAM" id="SignalP"/>
    </source>
</evidence>
<feature type="domain" description="GH29D-like beta-sandwich" evidence="11">
    <location>
        <begin position="557"/>
        <end position="608"/>
    </location>
</feature>
<dbReference type="PRINTS" id="PR00738">
    <property type="entry name" value="GLHYDRLASE20"/>
</dbReference>
<dbReference type="PANTHER" id="PTHR22600:SF57">
    <property type="entry name" value="BETA-N-ACETYLHEXOSAMINIDASE"/>
    <property type="match status" value="1"/>
</dbReference>
<evidence type="ECO:0000256" key="1">
    <source>
        <dbReference type="ARBA" id="ARBA00001231"/>
    </source>
</evidence>
<keyword evidence="5" id="KW-0326">Glycosidase</keyword>
<comment type="similarity">
    <text evidence="2">Belongs to the glycosyl hydrolase 20 family.</text>
</comment>
<dbReference type="Pfam" id="PF00728">
    <property type="entry name" value="Glyco_hydro_20"/>
    <property type="match status" value="1"/>
</dbReference>
<dbReference type="EMBL" id="PDWW01000001">
    <property type="protein sequence ID" value="KAF1727343.1"/>
    <property type="molecule type" value="Genomic_DNA"/>
</dbReference>
<proteinExistence type="inferred from homology"/>
<dbReference type="InterPro" id="IPR025705">
    <property type="entry name" value="Beta_hexosaminidase_sua/sub"/>
</dbReference>
<dbReference type="InterPro" id="IPR015883">
    <property type="entry name" value="Glyco_hydro_20_cat"/>
</dbReference>
<dbReference type="PROSITE" id="PS51257">
    <property type="entry name" value="PROKAR_LIPOPROTEIN"/>
    <property type="match status" value="1"/>
</dbReference>
<evidence type="ECO:0000256" key="4">
    <source>
        <dbReference type="ARBA" id="ARBA00022801"/>
    </source>
</evidence>
<dbReference type="CDD" id="cd06563">
    <property type="entry name" value="GH20_chitobiase-like"/>
    <property type="match status" value="1"/>
</dbReference>
<evidence type="ECO:0000256" key="2">
    <source>
        <dbReference type="ARBA" id="ARBA00006285"/>
    </source>
</evidence>
<feature type="chain" id="PRO_5045166396" description="beta-N-acetylhexosaminidase" evidence="8">
    <location>
        <begin position="22"/>
        <end position="777"/>
    </location>
</feature>
<keyword evidence="8" id="KW-0732">Signal</keyword>
<evidence type="ECO:0000256" key="6">
    <source>
        <dbReference type="ARBA" id="ARBA00030512"/>
    </source>
</evidence>
<evidence type="ECO:0000256" key="5">
    <source>
        <dbReference type="ARBA" id="ARBA00023295"/>
    </source>
</evidence>
<evidence type="ECO:0000259" key="10">
    <source>
        <dbReference type="Pfam" id="PF02838"/>
    </source>
</evidence>